<dbReference type="EMBL" id="BTRJ01000043">
    <property type="protein sequence ID" value="GMR29153.1"/>
    <property type="molecule type" value="Genomic_DNA"/>
</dbReference>
<feature type="compositionally biased region" description="Low complexity" evidence="1">
    <location>
        <begin position="469"/>
        <end position="485"/>
    </location>
</feature>
<protein>
    <recommendedName>
        <fullName evidence="2">X-Tfes XVIPCD domain-containing protein</fullName>
    </recommendedName>
</protein>
<feature type="region of interest" description="Disordered" evidence="1">
    <location>
        <begin position="469"/>
        <end position="491"/>
    </location>
</feature>
<feature type="domain" description="X-Tfes XVIPCD" evidence="2">
    <location>
        <begin position="364"/>
        <end position="467"/>
    </location>
</feature>
<dbReference type="Gene3D" id="3.40.50.1820">
    <property type="entry name" value="alpha/beta hydrolase"/>
    <property type="match status" value="1"/>
</dbReference>
<dbReference type="InterPro" id="IPR046519">
    <property type="entry name" value="X-Tfes_XVIPCD"/>
</dbReference>
<accession>A0ABQ6QH70</accession>
<dbReference type="Proteomes" id="UP001306668">
    <property type="component" value="Unassembled WGS sequence"/>
</dbReference>
<dbReference type="InterPro" id="IPR029058">
    <property type="entry name" value="AB_hydrolase_fold"/>
</dbReference>
<sequence length="491" mass="52351">MNPGANAALSDHVYKDPLPEPKTIVTIAGTEYRVLASLNSATGYQGVIYHNLESKEVIVTHRGTEFDRQPLIDGGIDAAMVTARINAQIDDALALTKQAIELAYANGYGQVSVTGHSLGGALAQITAHHYNLPGDAFNPYGAAGLAYRLPEGQPANAAPFTNHVMAGDLVSAGGPHYGKVEMYALPRELEILRNAEHGQRIASIGTPGMKSGHVMSAAVAVQLGDSHRVVHFLDRMTDKGPVQSVLDNPQARVTDPEDLRRIADYRSDVHQLRAGATVLVGGGPGLLRDGINFLRGVEEAGAYARHEAEAEQRARNALRPGDKLIQDATDKGSPSLSNPAFSPRTPLQESIESTLDRAGLDPRKEGHPDHALYRQIREGVSAVDARHGRSFDETSERVTAGLLAAAKGSGLERVDHVVLGNSPSDGPASRMFVVQGTLDNPVNLRASVPISEAVNTPVEQSLAKAEQISQAQQDAQQDLAHEQALTARRMG</sequence>
<feature type="compositionally biased region" description="Basic and acidic residues" evidence="1">
    <location>
        <begin position="311"/>
        <end position="330"/>
    </location>
</feature>
<dbReference type="RefSeq" id="WP_338168064.1">
    <property type="nucleotide sequence ID" value="NZ_BTRJ01000043.1"/>
</dbReference>
<evidence type="ECO:0000313" key="4">
    <source>
        <dbReference type="Proteomes" id="UP001306668"/>
    </source>
</evidence>
<proteinExistence type="predicted"/>
<name>A0ABQ6QH70_9GAMM</name>
<feature type="compositionally biased region" description="Polar residues" evidence="1">
    <location>
        <begin position="332"/>
        <end position="350"/>
    </location>
</feature>
<dbReference type="Pfam" id="PF20410">
    <property type="entry name" value="X-Tfes_XVIPCD"/>
    <property type="match status" value="1"/>
</dbReference>
<comment type="caution">
    <text evidence="3">The sequence shown here is derived from an EMBL/GenBank/DDBJ whole genome shotgun (WGS) entry which is preliminary data.</text>
</comment>
<reference evidence="4" key="1">
    <citation type="submission" date="2023-07" db="EMBL/GenBank/DDBJ databases">
        <title>Genome sequence of Stenotrophomonas sp. Alg010 isolated from Sargassum waste.</title>
        <authorList>
            <person name="Mohapatra"/>
            <person name="B.R."/>
        </authorList>
    </citation>
    <scope>NUCLEOTIDE SEQUENCE [LARGE SCALE GENOMIC DNA]</scope>
    <source>
        <strain evidence="4">Alg010</strain>
    </source>
</reference>
<organism evidence="3 4">
    <name type="scientific">Stenotrophomonas sepilia</name>
    <dbReference type="NCBI Taxonomy" id="2860290"/>
    <lineage>
        <taxon>Bacteria</taxon>
        <taxon>Pseudomonadati</taxon>
        <taxon>Pseudomonadota</taxon>
        <taxon>Gammaproteobacteria</taxon>
        <taxon>Lysobacterales</taxon>
        <taxon>Lysobacteraceae</taxon>
        <taxon>Stenotrophomonas</taxon>
        <taxon>Stenotrophomonas maltophilia group</taxon>
    </lineage>
</organism>
<keyword evidence="4" id="KW-1185">Reference proteome</keyword>
<gene>
    <name evidence="3" type="ORF">STENOSP10_33740</name>
</gene>
<evidence type="ECO:0000259" key="2">
    <source>
        <dbReference type="Pfam" id="PF20410"/>
    </source>
</evidence>
<evidence type="ECO:0000313" key="3">
    <source>
        <dbReference type="EMBL" id="GMR29153.1"/>
    </source>
</evidence>
<evidence type="ECO:0000256" key="1">
    <source>
        <dbReference type="SAM" id="MobiDB-lite"/>
    </source>
</evidence>
<dbReference type="SUPFAM" id="SSF53474">
    <property type="entry name" value="alpha/beta-Hydrolases"/>
    <property type="match status" value="1"/>
</dbReference>
<feature type="region of interest" description="Disordered" evidence="1">
    <location>
        <begin position="311"/>
        <end position="350"/>
    </location>
</feature>
<dbReference type="Pfam" id="PF26363">
    <property type="entry name" value="Phospholipase-like"/>
    <property type="match status" value="1"/>
</dbReference>